<dbReference type="CDD" id="cd03522">
    <property type="entry name" value="MoeA_like"/>
    <property type="match status" value="1"/>
</dbReference>
<dbReference type="Gene3D" id="3.40.980.10">
    <property type="entry name" value="MoaB/Mog-like domain"/>
    <property type="match status" value="1"/>
</dbReference>
<dbReference type="Gene3D" id="3.90.550.10">
    <property type="entry name" value="Spore Coat Polysaccharide Biosynthesis Protein SpsA, Chain A"/>
    <property type="match status" value="1"/>
</dbReference>
<dbReference type="InterPro" id="IPR029044">
    <property type="entry name" value="Nucleotide-diphossugar_trans"/>
</dbReference>
<feature type="compositionally biased region" description="Basic and acidic residues" evidence="2">
    <location>
        <begin position="327"/>
        <end position="336"/>
    </location>
</feature>
<dbReference type="InterPro" id="IPR025877">
    <property type="entry name" value="MobA-like_NTP_Trfase"/>
</dbReference>
<dbReference type="CDD" id="cd04182">
    <property type="entry name" value="GT_2_like_f"/>
    <property type="match status" value="1"/>
</dbReference>
<dbReference type="EMBL" id="JAHZUY010000004">
    <property type="protein sequence ID" value="MBW8268525.1"/>
    <property type="molecule type" value="Genomic_DNA"/>
</dbReference>
<dbReference type="PANTHER" id="PTHR43777:SF1">
    <property type="entry name" value="MOLYBDENUM COFACTOR CYTIDYLYLTRANSFERASE"/>
    <property type="match status" value="1"/>
</dbReference>
<accession>A0ABS7F181</accession>
<dbReference type="RefSeq" id="WP_220116028.1">
    <property type="nucleotide sequence ID" value="NZ_JAHZUY010000004.1"/>
</dbReference>
<comment type="caution">
    <text evidence="4">The sequence shown here is derived from an EMBL/GenBank/DDBJ whole genome shotgun (WGS) entry which is preliminary data.</text>
</comment>
<gene>
    <name evidence="4" type="ORF">K1J50_03400</name>
</gene>
<protein>
    <submittedName>
        <fullName evidence="4">Molybdopterin-binding/glycosyltransferase family 2 protein</fullName>
    </submittedName>
</protein>
<sequence length="551" mass="58694">MIFGPVPLEEARGAILAHTIRLPGGQVIKKGTVLDEGALAALREAGRREVTVARLEAGDVPEDEAADRIAEALRAPLIARSRAATGRVNLFAETAGLLVLDAAKINRINAVDEAITVATLPPYAVVEPREMIATIKIIPFAVATPVLQVAEAIARAGAPALQVKPFRPLQVGLVLTELPGLKESVLEGTVEATRARVEALRGTLLPVERCRHEEAAVAEALNRLRRAGAELLLIAGASAVVDRRDVGPAAIVRAGGTIEHFGMPVDPGNLICTGRIGDIPAFVLPGCARSPKLNGFDWVLQRTFAGIPVTSRDIMAMGVGGLLKEIESRPLPREQAPKTPPPATAPRRPRKVAAVVLAAGRSRRMAPLNKLLVTDEHGVPMIARVVDNVLASRARPVIVVTGHERERIEETLTGRPVLFAHAEDYAEGLSASLKAGLRALPPDAEGVLICLGDMPLVTGAMMDRLLAAFDPEEGRAIVMPTFRGKQGNPMLWSREFVPEMLAITGDVGARHLVGKYRDRLVEVEMASDAVLRDFDTTEALKTAPGHAAPAR</sequence>
<evidence type="ECO:0000313" key="4">
    <source>
        <dbReference type="EMBL" id="MBW8268525.1"/>
    </source>
</evidence>
<dbReference type="PANTHER" id="PTHR43777">
    <property type="entry name" value="MOLYBDENUM COFACTOR CYTIDYLYLTRANSFERASE"/>
    <property type="match status" value="1"/>
</dbReference>
<dbReference type="Pfam" id="PF12804">
    <property type="entry name" value="NTP_transf_3"/>
    <property type="match status" value="1"/>
</dbReference>
<dbReference type="InterPro" id="IPR012184">
    <property type="entry name" value="Bifunc_Mopterin-bd"/>
</dbReference>
<dbReference type="Proteomes" id="UP001519924">
    <property type="component" value="Unassembled WGS sequence"/>
</dbReference>
<keyword evidence="1" id="KW-0460">Magnesium</keyword>
<keyword evidence="5" id="KW-1185">Reference proteome</keyword>
<dbReference type="SUPFAM" id="SSF53448">
    <property type="entry name" value="Nucleotide-diphospho-sugar transferases"/>
    <property type="match status" value="1"/>
</dbReference>
<organism evidence="4 5">
    <name type="scientific">Caldovatus aquaticus</name>
    <dbReference type="NCBI Taxonomy" id="2865671"/>
    <lineage>
        <taxon>Bacteria</taxon>
        <taxon>Pseudomonadati</taxon>
        <taxon>Pseudomonadota</taxon>
        <taxon>Alphaproteobacteria</taxon>
        <taxon>Acetobacterales</taxon>
        <taxon>Roseomonadaceae</taxon>
        <taxon>Caldovatus</taxon>
    </lineage>
</organism>
<feature type="region of interest" description="Disordered" evidence="2">
    <location>
        <begin position="327"/>
        <end position="350"/>
    </location>
</feature>
<evidence type="ECO:0000256" key="2">
    <source>
        <dbReference type="SAM" id="MobiDB-lite"/>
    </source>
</evidence>
<proteinExistence type="predicted"/>
<reference evidence="4 5" key="1">
    <citation type="submission" date="2021-08" db="EMBL/GenBank/DDBJ databases">
        <title>Caldovatus sediminis gen. nov., sp. nov., a moderately thermophilic bacterium isolated from a hot spring.</title>
        <authorList>
            <person name="Hu C.-J."/>
            <person name="Li W.-J."/>
            <person name="Xian W.-D."/>
        </authorList>
    </citation>
    <scope>NUCLEOTIDE SEQUENCE [LARGE SCALE GENOMIC DNA]</scope>
    <source>
        <strain evidence="4 5">SYSU G05006</strain>
    </source>
</reference>
<dbReference type="InterPro" id="IPR036425">
    <property type="entry name" value="MoaB/Mog-like_dom_sf"/>
</dbReference>
<evidence type="ECO:0000313" key="5">
    <source>
        <dbReference type="Proteomes" id="UP001519924"/>
    </source>
</evidence>
<dbReference type="SUPFAM" id="SSF53218">
    <property type="entry name" value="Molybdenum cofactor biosynthesis proteins"/>
    <property type="match status" value="1"/>
</dbReference>
<name>A0ABS7F181_9PROT</name>
<feature type="domain" description="MobA-like NTP transferase" evidence="3">
    <location>
        <begin position="354"/>
        <end position="516"/>
    </location>
</feature>
<evidence type="ECO:0000259" key="3">
    <source>
        <dbReference type="Pfam" id="PF12804"/>
    </source>
</evidence>
<dbReference type="PIRSF" id="PIRSF036626">
    <property type="entry name" value="MPTBd_MobAlike"/>
    <property type="match status" value="1"/>
</dbReference>
<evidence type="ECO:0000256" key="1">
    <source>
        <dbReference type="ARBA" id="ARBA00022842"/>
    </source>
</evidence>